<dbReference type="Proteomes" id="UP000199656">
    <property type="component" value="Unassembled WGS sequence"/>
</dbReference>
<organism evidence="8 9">
    <name type="scientific">Chitinophaga terrae</name>
    <name type="common">ex Kim and Jung 2007</name>
    <dbReference type="NCBI Taxonomy" id="408074"/>
    <lineage>
        <taxon>Bacteria</taxon>
        <taxon>Pseudomonadati</taxon>
        <taxon>Bacteroidota</taxon>
        <taxon>Chitinophagia</taxon>
        <taxon>Chitinophagales</taxon>
        <taxon>Chitinophagaceae</taxon>
        <taxon>Chitinophaga</taxon>
    </lineage>
</organism>
<evidence type="ECO:0000313" key="9">
    <source>
        <dbReference type="Proteomes" id="UP000199656"/>
    </source>
</evidence>
<dbReference type="AlphaFoldDB" id="A0A1H4F458"/>
<comment type="similarity">
    <text evidence="2">Belongs to the OmpP1/FadL family.</text>
</comment>
<dbReference type="PANTHER" id="PTHR35093:SF8">
    <property type="entry name" value="OUTER MEMBRANE PROTEIN NMB0088-RELATED"/>
    <property type="match status" value="1"/>
</dbReference>
<dbReference type="PANTHER" id="PTHR35093">
    <property type="entry name" value="OUTER MEMBRANE PROTEIN NMB0088-RELATED"/>
    <property type="match status" value="1"/>
</dbReference>
<keyword evidence="9" id="KW-1185">Reference proteome</keyword>
<keyword evidence="4" id="KW-0812">Transmembrane</keyword>
<dbReference type="GO" id="GO:0009279">
    <property type="term" value="C:cell outer membrane"/>
    <property type="evidence" value="ECO:0007669"/>
    <property type="project" value="UniProtKB-SubCell"/>
</dbReference>
<evidence type="ECO:0000256" key="6">
    <source>
        <dbReference type="ARBA" id="ARBA00023136"/>
    </source>
</evidence>
<keyword evidence="6" id="KW-0472">Membrane</keyword>
<evidence type="ECO:0000313" key="8">
    <source>
        <dbReference type="EMBL" id="SEA92021.1"/>
    </source>
</evidence>
<evidence type="ECO:0000256" key="3">
    <source>
        <dbReference type="ARBA" id="ARBA00022452"/>
    </source>
</evidence>
<proteinExistence type="inferred from homology"/>
<comment type="subcellular location">
    <subcellularLocation>
        <location evidence="1">Cell outer membrane</location>
        <topology evidence="1">Multi-pass membrane protein</topology>
    </subcellularLocation>
</comment>
<sequence>MKGKLLAIFTSIFFILNDANGQDSHYWESGFSPGGFLFPGAVIANNRDSGLFFYNPALLAIKPKTGVSISANIYEWEHVNIPDGIASEKPLRSNKLRIVPQMVSGTVAFKKNISIGYALIHNPSLSYKVNQRQDKQMNVLDDSYSPGAEYYVGQYAAYNSVNQTIAAASAAMKLSERLAVGLSVEGHIRSQDFSEDYKSRALINTDSIALTPFTSVTSSYEASYTHIGIRFKAGLSYDAGPHHFGLLLSSPLVSIKGVATVQSDLAISNLQLGAGNSVVLNIMANDRQKNLPVTYKFPFSIAGAYAIDYNKGQVYIAAEYFHKVNSYEIITPRKESFIRPDTGNPDLSARGYLQFRNEHKSVINFALGLSHYIDPNFTAYGSFRTDFSYAASIPEEYNGRLPYVINWDVYHAQLGGNFRRKKFNLRAGLLLSYGRTTNYTQPVNFENPKDSDQLLGISHDVKGTFFSTGLLLSYIHNF</sequence>
<name>A0A1H4F458_9BACT</name>
<keyword evidence="3" id="KW-1134">Transmembrane beta strand</keyword>
<accession>A0A1H4F458</accession>
<evidence type="ECO:0000256" key="2">
    <source>
        <dbReference type="ARBA" id="ARBA00008163"/>
    </source>
</evidence>
<evidence type="ECO:0000256" key="4">
    <source>
        <dbReference type="ARBA" id="ARBA00022692"/>
    </source>
</evidence>
<dbReference type="STRING" id="408074.SAMN05660909_04153"/>
<evidence type="ECO:0000256" key="7">
    <source>
        <dbReference type="ARBA" id="ARBA00023237"/>
    </source>
</evidence>
<evidence type="ECO:0000256" key="5">
    <source>
        <dbReference type="ARBA" id="ARBA00022729"/>
    </source>
</evidence>
<dbReference type="RefSeq" id="WP_089763802.1">
    <property type="nucleotide sequence ID" value="NZ_BKAT01000036.1"/>
</dbReference>
<reference evidence="9" key="1">
    <citation type="submission" date="2016-10" db="EMBL/GenBank/DDBJ databases">
        <authorList>
            <person name="Varghese N."/>
            <person name="Submissions S."/>
        </authorList>
    </citation>
    <scope>NUCLEOTIDE SEQUENCE [LARGE SCALE GENOMIC DNA]</scope>
    <source>
        <strain evidence="9">DSM 23920</strain>
    </source>
</reference>
<keyword evidence="5" id="KW-0732">Signal</keyword>
<dbReference type="OrthoDB" id="5385495at2"/>
<protein>
    <submittedName>
        <fullName evidence="8">Long-chain fatty acid transport protein</fullName>
    </submittedName>
</protein>
<dbReference type="GO" id="GO:0015483">
    <property type="term" value="F:long-chain fatty acid transporting porin activity"/>
    <property type="evidence" value="ECO:0007669"/>
    <property type="project" value="TreeGrafter"/>
</dbReference>
<gene>
    <name evidence="8" type="ORF">SAMN05660909_04153</name>
</gene>
<dbReference type="InterPro" id="IPR005017">
    <property type="entry name" value="OMPP1/FadL/TodX"/>
</dbReference>
<dbReference type="EMBL" id="FNRL01000022">
    <property type="protein sequence ID" value="SEA92021.1"/>
    <property type="molecule type" value="Genomic_DNA"/>
</dbReference>
<evidence type="ECO:0000256" key="1">
    <source>
        <dbReference type="ARBA" id="ARBA00004571"/>
    </source>
</evidence>
<dbReference type="Gene3D" id="2.40.160.60">
    <property type="entry name" value="Outer membrane protein transport protein (OMPP1/FadL/TodX)"/>
    <property type="match status" value="1"/>
</dbReference>
<keyword evidence="7" id="KW-0998">Cell outer membrane</keyword>